<sequence length="291" mass="32788">MKTRYSFGGDEHIFVEMDEEMSLDAFFKALTMSNAVKAAAIAGVTEVCPANASFQVRFDPDIIAPDEMMAKLKALEAAAEEGPKRLDTRIIEIPVYYQDPWTHETLMRFRERHQDPSGTDLDYAARINGFDDAAGFIRAHHSAPWFVSMVGFVAGLPFLYQLVERDRQLQVPKYLRPRTDTPKLTVGYGGCFSCIYSVRGAGGYQMFGITPMPIYDPEQSISYLQDFMVFFRPGDIVKWKPIDRAEYDAITARVAANTYVPRIRPVSFDLDAFKADIDGTNARLMEALDGD</sequence>
<dbReference type="Proteomes" id="UP000075787">
    <property type="component" value="Unassembled WGS sequence"/>
</dbReference>
<evidence type="ECO:0000256" key="2">
    <source>
        <dbReference type="ARBA" id="ARBA00022801"/>
    </source>
</evidence>
<keyword evidence="3" id="KW-0067">ATP-binding</keyword>
<dbReference type="OrthoDB" id="9760256at2"/>
<gene>
    <name evidence="5" type="ORF">AUP44_08715</name>
</gene>
<dbReference type="RefSeq" id="WP_062766123.1">
    <property type="nucleotide sequence ID" value="NZ_CP121045.1"/>
</dbReference>
<evidence type="ECO:0000256" key="3">
    <source>
        <dbReference type="ARBA" id="ARBA00022840"/>
    </source>
</evidence>
<dbReference type="Pfam" id="PF02682">
    <property type="entry name" value="CT_C_D"/>
    <property type="match status" value="1"/>
</dbReference>
<feature type="domain" description="Carboxyltransferase" evidence="4">
    <location>
        <begin position="3"/>
        <end position="224"/>
    </location>
</feature>
<protein>
    <submittedName>
        <fullName evidence="5">Allophanate hydrolase</fullName>
    </submittedName>
</protein>
<dbReference type="InterPro" id="IPR010016">
    <property type="entry name" value="PxpB"/>
</dbReference>
<dbReference type="SUPFAM" id="SSF50891">
    <property type="entry name" value="Cyclophilin-like"/>
    <property type="match status" value="1"/>
</dbReference>
<reference evidence="5 6" key="1">
    <citation type="submission" date="2015-12" db="EMBL/GenBank/DDBJ databases">
        <title>Genome sequence of Tistrella mobilis MCCC 1A02139.</title>
        <authorList>
            <person name="Lu L."/>
            <person name="Lai Q."/>
            <person name="Shao Z."/>
            <person name="Qian P."/>
        </authorList>
    </citation>
    <scope>NUCLEOTIDE SEQUENCE [LARGE SCALE GENOMIC DNA]</scope>
    <source>
        <strain evidence="5 6">MCCC 1A02139</strain>
    </source>
</reference>
<dbReference type="GO" id="GO:0005524">
    <property type="term" value="F:ATP binding"/>
    <property type="evidence" value="ECO:0007669"/>
    <property type="project" value="UniProtKB-KW"/>
</dbReference>
<keyword evidence="2 5" id="KW-0378">Hydrolase</keyword>
<dbReference type="PANTHER" id="PTHR34698:SF2">
    <property type="entry name" value="5-OXOPROLINASE SUBUNIT B"/>
    <property type="match status" value="1"/>
</dbReference>
<organism evidence="5 6">
    <name type="scientific">Tistrella mobilis</name>
    <dbReference type="NCBI Taxonomy" id="171437"/>
    <lineage>
        <taxon>Bacteria</taxon>
        <taxon>Pseudomonadati</taxon>
        <taxon>Pseudomonadota</taxon>
        <taxon>Alphaproteobacteria</taxon>
        <taxon>Geminicoccales</taxon>
        <taxon>Geminicoccaceae</taxon>
        <taxon>Tistrella</taxon>
    </lineage>
</organism>
<evidence type="ECO:0000313" key="5">
    <source>
        <dbReference type="EMBL" id="KYO51468.1"/>
    </source>
</evidence>
<dbReference type="InterPro" id="IPR003833">
    <property type="entry name" value="CT_C_D"/>
</dbReference>
<dbReference type="Gene3D" id="2.40.100.10">
    <property type="entry name" value="Cyclophilin-like"/>
    <property type="match status" value="1"/>
</dbReference>
<dbReference type="Gene3D" id="3.30.1360.40">
    <property type="match status" value="1"/>
</dbReference>
<evidence type="ECO:0000256" key="1">
    <source>
        <dbReference type="ARBA" id="ARBA00022741"/>
    </source>
</evidence>
<dbReference type="PANTHER" id="PTHR34698">
    <property type="entry name" value="5-OXOPROLINASE SUBUNIT B"/>
    <property type="match status" value="1"/>
</dbReference>
<comment type="caution">
    <text evidence="5">The sequence shown here is derived from an EMBL/GenBank/DDBJ whole genome shotgun (WGS) entry which is preliminary data.</text>
</comment>
<dbReference type="GeneID" id="97242423"/>
<dbReference type="EMBL" id="LPZR01000172">
    <property type="protein sequence ID" value="KYO51468.1"/>
    <property type="molecule type" value="Genomic_DNA"/>
</dbReference>
<evidence type="ECO:0000259" key="4">
    <source>
        <dbReference type="SMART" id="SM00796"/>
    </source>
</evidence>
<accession>A0A162KJY6</accession>
<name>A0A162KJY6_9PROT</name>
<dbReference type="AlphaFoldDB" id="A0A162KJY6"/>
<keyword evidence="1" id="KW-0547">Nucleotide-binding</keyword>
<dbReference type="SUPFAM" id="SSF160467">
    <property type="entry name" value="PH0987 N-terminal domain-like"/>
    <property type="match status" value="1"/>
</dbReference>
<dbReference type="SMART" id="SM00796">
    <property type="entry name" value="AHS1"/>
    <property type="match status" value="1"/>
</dbReference>
<dbReference type="InterPro" id="IPR029000">
    <property type="entry name" value="Cyclophilin-like_dom_sf"/>
</dbReference>
<dbReference type="GO" id="GO:0016787">
    <property type="term" value="F:hydrolase activity"/>
    <property type="evidence" value="ECO:0007669"/>
    <property type="project" value="UniProtKB-KW"/>
</dbReference>
<proteinExistence type="predicted"/>
<evidence type="ECO:0000313" key="6">
    <source>
        <dbReference type="Proteomes" id="UP000075787"/>
    </source>
</evidence>